<dbReference type="EC" id="2.3.1.31" evidence="2"/>
<comment type="caution">
    <text evidence="2">Lacks conserved residue(s) required for the propagation of feature annotation.</text>
</comment>
<gene>
    <name evidence="2" type="primary">metXA</name>
    <name evidence="5" type="ORF">G9U51_09695</name>
</gene>
<protein>
    <recommendedName>
        <fullName evidence="2">Homoserine O-acetyltransferase</fullName>
        <shortName evidence="2">HAT</shortName>
        <ecNumber evidence="2">2.3.1.31</ecNumber>
    </recommendedName>
    <alternativeName>
        <fullName evidence="2">Homoserine transacetylase</fullName>
        <shortName evidence="2">HTA</shortName>
    </alternativeName>
</protein>
<feature type="domain" description="AB hydrolase-1" evidence="4">
    <location>
        <begin position="49"/>
        <end position="351"/>
    </location>
</feature>
<keyword evidence="2" id="KW-0963">Cytoplasm</keyword>
<dbReference type="RefSeq" id="WP_166196433.1">
    <property type="nucleotide sequence ID" value="NZ_JAAOIV010000006.1"/>
</dbReference>
<dbReference type="InterPro" id="IPR029058">
    <property type="entry name" value="AB_hydrolase_fold"/>
</dbReference>
<dbReference type="NCBIfam" id="NF001209">
    <property type="entry name" value="PRK00175.1"/>
    <property type="match status" value="1"/>
</dbReference>
<keyword evidence="6" id="KW-1185">Reference proteome</keyword>
<dbReference type="GO" id="GO:0009086">
    <property type="term" value="P:methionine biosynthetic process"/>
    <property type="evidence" value="ECO:0007669"/>
    <property type="project" value="UniProtKB-UniRule"/>
</dbReference>
<dbReference type="PANTHER" id="PTHR32268:SF11">
    <property type="entry name" value="HOMOSERINE O-ACETYLTRANSFERASE"/>
    <property type="match status" value="1"/>
</dbReference>
<dbReference type="AlphaFoldDB" id="A0A967B0H4"/>
<evidence type="ECO:0000256" key="1">
    <source>
        <dbReference type="ARBA" id="ARBA00022679"/>
    </source>
</evidence>
<evidence type="ECO:0000313" key="5">
    <source>
        <dbReference type="EMBL" id="NHN56048.1"/>
    </source>
</evidence>
<dbReference type="Proteomes" id="UP000744769">
    <property type="component" value="Unassembled WGS sequence"/>
</dbReference>
<proteinExistence type="inferred from homology"/>
<dbReference type="NCBIfam" id="TIGR01392">
    <property type="entry name" value="homoserO_Ac_trn"/>
    <property type="match status" value="1"/>
</dbReference>
<comment type="function">
    <text evidence="2">Transfers an acetyl group from acetyl-CoA to L-homoserine, forming acetyl-L-homoserine.</text>
</comment>
<dbReference type="HAMAP" id="MF_00296">
    <property type="entry name" value="MetX_acyltransf"/>
    <property type="match status" value="1"/>
</dbReference>
<dbReference type="GO" id="GO:0009092">
    <property type="term" value="P:homoserine metabolic process"/>
    <property type="evidence" value="ECO:0007669"/>
    <property type="project" value="TreeGrafter"/>
</dbReference>
<comment type="similarity">
    <text evidence="2">Belongs to the AB hydrolase superfamily. MetX family.</text>
</comment>
<dbReference type="EMBL" id="JAAOIV010000006">
    <property type="protein sequence ID" value="NHN56048.1"/>
    <property type="molecule type" value="Genomic_DNA"/>
</dbReference>
<sequence length="376" mass="39605">MAAADDPFDNPALRAADLGDLPLESGVTLPEVTMAFQTWGTLAPDGSNAVLVEHALTGDAHVVGPIGPGQPTPGWWPGIIGPGRPLDTRDLFVVAPNVLGGCRGTTGPASPRADGRPWGGGFPQITIRDQVAAERRLADLLGIRSWHLVLGGSMGGMRVIEWAATHPERTRTALVIASAAHATADQIAWGHAQCLAIESDPAYHGGDYLARGVAPTAGLGLARRIAHQTYRSADELADRFGAEPQQGEDPLAGGRFAVQSYLDHQAAKLTARFDAGSYLTLTRAMATHDVTRGRGSLAEALAPFTGRLVVAGVDSDRLFPAALSREIVRAHPAGELRLIHSRCGHDGFLVETDQIEAIVADAACRPLADRRIARVG</sequence>
<feature type="binding site" evidence="2">
    <location>
        <position position="346"/>
    </location>
    <ligand>
        <name>substrate</name>
    </ligand>
</feature>
<dbReference type="PANTHER" id="PTHR32268">
    <property type="entry name" value="HOMOSERINE O-ACETYLTRANSFERASE"/>
    <property type="match status" value="1"/>
</dbReference>
<dbReference type="PIRSF" id="PIRSF000443">
    <property type="entry name" value="Homoser_Ac_trans"/>
    <property type="match status" value="1"/>
</dbReference>
<dbReference type="Gene3D" id="3.40.50.1820">
    <property type="entry name" value="alpha/beta hydrolase"/>
    <property type="match status" value="1"/>
</dbReference>
<evidence type="ECO:0000259" key="4">
    <source>
        <dbReference type="Pfam" id="PF00561"/>
    </source>
</evidence>
<comment type="subunit">
    <text evidence="2">Homodimer.</text>
</comment>
<accession>A0A967B0H4</accession>
<organism evidence="5 6">
    <name type="scientific">Metallococcus carri</name>
    <dbReference type="NCBI Taxonomy" id="1656884"/>
    <lineage>
        <taxon>Bacteria</taxon>
        <taxon>Bacillati</taxon>
        <taxon>Actinomycetota</taxon>
        <taxon>Actinomycetes</taxon>
        <taxon>Micrococcales</taxon>
        <taxon>Dermacoccaceae</taxon>
        <taxon>Metallococcus</taxon>
    </lineage>
</organism>
<comment type="catalytic activity">
    <reaction evidence="2">
        <text>L-homoserine + acetyl-CoA = O-acetyl-L-homoserine + CoA</text>
        <dbReference type="Rhea" id="RHEA:13701"/>
        <dbReference type="ChEBI" id="CHEBI:57287"/>
        <dbReference type="ChEBI" id="CHEBI:57288"/>
        <dbReference type="ChEBI" id="CHEBI:57476"/>
        <dbReference type="ChEBI" id="CHEBI:57716"/>
        <dbReference type="EC" id="2.3.1.31"/>
    </reaction>
</comment>
<feature type="active site" description="Nucleophile" evidence="2 3">
    <location>
        <position position="153"/>
    </location>
</feature>
<keyword evidence="2 5" id="KW-0012">Acyltransferase</keyword>
<dbReference type="SUPFAM" id="SSF53474">
    <property type="entry name" value="alpha/beta-Hydrolases"/>
    <property type="match status" value="1"/>
</dbReference>
<keyword evidence="2" id="KW-0486">Methionine biosynthesis</keyword>
<comment type="pathway">
    <text evidence="2">Amino-acid biosynthesis; L-methionine biosynthesis via de novo pathway; O-acetyl-L-homoserine from L-homoserine: step 1/1.</text>
</comment>
<evidence type="ECO:0000313" key="6">
    <source>
        <dbReference type="Proteomes" id="UP000744769"/>
    </source>
</evidence>
<feature type="active site" evidence="2 3">
    <location>
        <position position="345"/>
    </location>
</feature>
<feature type="active site" evidence="2 3">
    <location>
        <position position="316"/>
    </location>
</feature>
<dbReference type="Pfam" id="PF00561">
    <property type="entry name" value="Abhydrolase_1"/>
    <property type="match status" value="1"/>
</dbReference>
<comment type="subcellular location">
    <subcellularLocation>
        <location evidence="2">Cytoplasm</location>
    </subcellularLocation>
</comment>
<dbReference type="GO" id="GO:0005737">
    <property type="term" value="C:cytoplasm"/>
    <property type="evidence" value="ECO:0007669"/>
    <property type="project" value="UniProtKB-SubCell"/>
</dbReference>
<dbReference type="InterPro" id="IPR000073">
    <property type="entry name" value="AB_hydrolase_1"/>
</dbReference>
<feature type="binding site" evidence="2">
    <location>
        <position position="223"/>
    </location>
    <ligand>
        <name>substrate</name>
    </ligand>
</feature>
<dbReference type="InterPro" id="IPR008220">
    <property type="entry name" value="HAT_MetX-like"/>
</dbReference>
<keyword evidence="2" id="KW-0028">Amino-acid biosynthesis</keyword>
<evidence type="ECO:0000256" key="2">
    <source>
        <dbReference type="HAMAP-Rule" id="MF_00296"/>
    </source>
</evidence>
<reference evidence="5" key="1">
    <citation type="submission" date="2020-03" db="EMBL/GenBank/DDBJ databases">
        <title>Draft sequencing of Calidifontibacter sp. DB0510.</title>
        <authorList>
            <person name="Kim D.-U."/>
        </authorList>
    </citation>
    <scope>NUCLEOTIDE SEQUENCE</scope>
    <source>
        <strain evidence="5">DB0510</strain>
    </source>
</reference>
<comment type="caution">
    <text evidence="5">The sequence shown here is derived from an EMBL/GenBank/DDBJ whole genome shotgun (WGS) entry which is preliminary data.</text>
</comment>
<name>A0A967B0H4_9MICO</name>
<keyword evidence="1 2" id="KW-0808">Transferase</keyword>
<evidence type="ECO:0000256" key="3">
    <source>
        <dbReference type="PIRSR" id="PIRSR000443-1"/>
    </source>
</evidence>
<dbReference type="GO" id="GO:0004414">
    <property type="term" value="F:homoserine O-acetyltransferase activity"/>
    <property type="evidence" value="ECO:0007669"/>
    <property type="project" value="UniProtKB-UniRule"/>
</dbReference>